<feature type="non-terminal residue" evidence="2">
    <location>
        <position position="1"/>
    </location>
</feature>
<feature type="compositionally biased region" description="Polar residues" evidence="1">
    <location>
        <begin position="79"/>
        <end position="90"/>
    </location>
</feature>
<gene>
    <name evidence="2" type="ORF">BGZ97_008519</name>
</gene>
<sequence>LARAKEQLETCFRFFEGVSPYWAIGADHLEFLKSLLAGDLSGIMGGASAAAAAPETATTSATADGPNNAAGSGHLRSATAGSSADIASTGGHSVTAGVVDRLTVSRAEAKETSSAFLTTDSGMNTVWLDAESLSAVEEATVKSLSKMSLLHQTTTSIADKPKTGSKKPLPPPVPVSMSSQEARSQPR</sequence>
<feature type="region of interest" description="Disordered" evidence="1">
    <location>
        <begin position="57"/>
        <end position="90"/>
    </location>
</feature>
<evidence type="ECO:0000256" key="1">
    <source>
        <dbReference type="SAM" id="MobiDB-lite"/>
    </source>
</evidence>
<proteinExistence type="predicted"/>
<protein>
    <submittedName>
        <fullName evidence="2">Uncharacterized protein</fullName>
    </submittedName>
</protein>
<accession>A0A9P6RDC7</accession>
<dbReference type="Proteomes" id="UP000823405">
    <property type="component" value="Unassembled WGS sequence"/>
</dbReference>
<feature type="region of interest" description="Disordered" evidence="1">
    <location>
        <begin position="153"/>
        <end position="187"/>
    </location>
</feature>
<evidence type="ECO:0000313" key="3">
    <source>
        <dbReference type="Proteomes" id="UP000823405"/>
    </source>
</evidence>
<keyword evidence="3" id="KW-1185">Reference proteome</keyword>
<comment type="caution">
    <text evidence="2">The sequence shown here is derived from an EMBL/GenBank/DDBJ whole genome shotgun (WGS) entry which is preliminary data.</text>
</comment>
<organism evidence="2 3">
    <name type="scientific">Linnemannia gamsii</name>
    <dbReference type="NCBI Taxonomy" id="64522"/>
    <lineage>
        <taxon>Eukaryota</taxon>
        <taxon>Fungi</taxon>
        <taxon>Fungi incertae sedis</taxon>
        <taxon>Mucoromycota</taxon>
        <taxon>Mortierellomycotina</taxon>
        <taxon>Mortierellomycetes</taxon>
        <taxon>Mortierellales</taxon>
        <taxon>Mortierellaceae</taxon>
        <taxon>Linnemannia</taxon>
    </lineage>
</organism>
<evidence type="ECO:0000313" key="2">
    <source>
        <dbReference type="EMBL" id="KAG0315185.1"/>
    </source>
</evidence>
<dbReference type="AlphaFoldDB" id="A0A9P6RDC7"/>
<dbReference type="OrthoDB" id="10490873at2759"/>
<dbReference type="EMBL" id="JAAAIN010000391">
    <property type="protein sequence ID" value="KAG0315185.1"/>
    <property type="molecule type" value="Genomic_DNA"/>
</dbReference>
<reference evidence="2" key="1">
    <citation type="journal article" date="2020" name="Fungal Divers.">
        <title>Resolving the Mortierellaceae phylogeny through synthesis of multi-gene phylogenetics and phylogenomics.</title>
        <authorList>
            <person name="Vandepol N."/>
            <person name="Liber J."/>
            <person name="Desiro A."/>
            <person name="Na H."/>
            <person name="Kennedy M."/>
            <person name="Barry K."/>
            <person name="Grigoriev I.V."/>
            <person name="Miller A.N."/>
            <person name="O'Donnell K."/>
            <person name="Stajich J.E."/>
            <person name="Bonito G."/>
        </authorList>
    </citation>
    <scope>NUCLEOTIDE SEQUENCE</scope>
    <source>
        <strain evidence="2">NVP60</strain>
    </source>
</reference>
<name>A0A9P6RDC7_9FUNG</name>